<organism evidence="11 12">
    <name type="scientific">Pseudarcicella hirudinis</name>
    <dbReference type="NCBI Taxonomy" id="1079859"/>
    <lineage>
        <taxon>Bacteria</taxon>
        <taxon>Pseudomonadati</taxon>
        <taxon>Bacteroidota</taxon>
        <taxon>Cytophagia</taxon>
        <taxon>Cytophagales</taxon>
        <taxon>Flectobacillaceae</taxon>
        <taxon>Pseudarcicella</taxon>
    </lineage>
</organism>
<feature type="coiled-coil region" evidence="9">
    <location>
        <begin position="1"/>
        <end position="28"/>
    </location>
</feature>
<evidence type="ECO:0000256" key="5">
    <source>
        <dbReference type="ARBA" id="ARBA00022741"/>
    </source>
</evidence>
<evidence type="ECO:0000256" key="7">
    <source>
        <dbReference type="ARBA" id="ARBA00022840"/>
    </source>
</evidence>
<keyword evidence="7" id="KW-0067">ATP-binding</keyword>
<dbReference type="EMBL" id="FOXH01000008">
    <property type="protein sequence ID" value="SFP98343.1"/>
    <property type="molecule type" value="Genomic_DNA"/>
</dbReference>
<dbReference type="SMART" id="SM00387">
    <property type="entry name" value="HATPase_c"/>
    <property type="match status" value="1"/>
</dbReference>
<reference evidence="11 12" key="1">
    <citation type="submission" date="2016-10" db="EMBL/GenBank/DDBJ databases">
        <authorList>
            <person name="de Groot N.N."/>
        </authorList>
    </citation>
    <scope>NUCLEOTIDE SEQUENCE [LARGE SCALE GENOMIC DNA]</scope>
    <source>
        <strain evidence="12">E92,LMG 26720,CCM 7988</strain>
    </source>
</reference>
<dbReference type="InterPro" id="IPR050482">
    <property type="entry name" value="Sensor_HK_TwoCompSys"/>
</dbReference>
<dbReference type="InterPro" id="IPR036890">
    <property type="entry name" value="HATPase_C_sf"/>
</dbReference>
<dbReference type="AlphaFoldDB" id="A0A1I5USV2"/>
<dbReference type="PANTHER" id="PTHR24421:SF10">
    <property type="entry name" value="NITRATE_NITRITE SENSOR PROTEIN NARQ"/>
    <property type="match status" value="1"/>
</dbReference>
<accession>A0A1I5USV2</accession>
<dbReference type="RefSeq" id="WP_092017891.1">
    <property type="nucleotide sequence ID" value="NZ_FOXH01000008.1"/>
</dbReference>
<dbReference type="PROSITE" id="PS50109">
    <property type="entry name" value="HIS_KIN"/>
    <property type="match status" value="1"/>
</dbReference>
<evidence type="ECO:0000256" key="9">
    <source>
        <dbReference type="SAM" id="Coils"/>
    </source>
</evidence>
<dbReference type="Pfam" id="PF02518">
    <property type="entry name" value="HATPase_c"/>
    <property type="match status" value="1"/>
</dbReference>
<keyword evidence="9" id="KW-0175">Coiled coil</keyword>
<dbReference type="GO" id="GO:0046983">
    <property type="term" value="F:protein dimerization activity"/>
    <property type="evidence" value="ECO:0007669"/>
    <property type="project" value="InterPro"/>
</dbReference>
<dbReference type="InterPro" id="IPR011712">
    <property type="entry name" value="Sig_transdc_His_kin_sub3_dim/P"/>
</dbReference>
<dbReference type="InterPro" id="IPR005467">
    <property type="entry name" value="His_kinase_dom"/>
</dbReference>
<evidence type="ECO:0000313" key="12">
    <source>
        <dbReference type="Proteomes" id="UP000199306"/>
    </source>
</evidence>
<evidence type="ECO:0000256" key="8">
    <source>
        <dbReference type="ARBA" id="ARBA00023012"/>
    </source>
</evidence>
<dbReference type="EC" id="2.7.13.3" evidence="2"/>
<dbReference type="Gene3D" id="3.30.565.10">
    <property type="entry name" value="Histidine kinase-like ATPase, C-terminal domain"/>
    <property type="match status" value="1"/>
</dbReference>
<keyword evidence="5" id="KW-0547">Nucleotide-binding</keyword>
<keyword evidence="3" id="KW-0597">Phosphoprotein</keyword>
<dbReference type="Proteomes" id="UP000199306">
    <property type="component" value="Unassembled WGS sequence"/>
</dbReference>
<evidence type="ECO:0000256" key="4">
    <source>
        <dbReference type="ARBA" id="ARBA00022679"/>
    </source>
</evidence>
<keyword evidence="8" id="KW-0902">Two-component regulatory system</keyword>
<keyword evidence="12" id="KW-1185">Reference proteome</keyword>
<evidence type="ECO:0000256" key="2">
    <source>
        <dbReference type="ARBA" id="ARBA00012438"/>
    </source>
</evidence>
<evidence type="ECO:0000313" key="11">
    <source>
        <dbReference type="EMBL" id="SFP98343.1"/>
    </source>
</evidence>
<name>A0A1I5USV2_9BACT</name>
<keyword evidence="6 11" id="KW-0418">Kinase</keyword>
<dbReference type="GO" id="GO:0000155">
    <property type="term" value="F:phosphorelay sensor kinase activity"/>
    <property type="evidence" value="ECO:0007669"/>
    <property type="project" value="InterPro"/>
</dbReference>
<dbReference type="Gene3D" id="1.20.5.1930">
    <property type="match status" value="1"/>
</dbReference>
<proteinExistence type="predicted"/>
<sequence length="230" mass="26258">MLGNQQKIQQLETEKQEALLKAVLETQEFERGRLAQDLHDSVGQVLSAIKLNVRQLDKLSNVEPVNLPRQQELLKTTHELTEDCISEIRNIIRNILPPVLRDFGLASAIKDLAEKVQNSTDISVIYHQEGEDFRFRKENEMLIYRVVQELFNNAIKHSQGSQFKLDYLRNPDALSIIFEDNGIGFDPDQTGAGLGLKGMQSRVQLLKGDLKVYSKQNQGSRTEVIFRNLE</sequence>
<comment type="catalytic activity">
    <reaction evidence="1">
        <text>ATP + protein L-histidine = ADP + protein N-phospho-L-histidine.</text>
        <dbReference type="EC" id="2.7.13.3"/>
    </reaction>
</comment>
<dbReference type="Pfam" id="PF07730">
    <property type="entry name" value="HisKA_3"/>
    <property type="match status" value="1"/>
</dbReference>
<dbReference type="SUPFAM" id="SSF55874">
    <property type="entry name" value="ATPase domain of HSP90 chaperone/DNA topoisomerase II/histidine kinase"/>
    <property type="match status" value="1"/>
</dbReference>
<dbReference type="GO" id="GO:0016020">
    <property type="term" value="C:membrane"/>
    <property type="evidence" value="ECO:0007669"/>
    <property type="project" value="InterPro"/>
</dbReference>
<evidence type="ECO:0000259" key="10">
    <source>
        <dbReference type="PROSITE" id="PS50109"/>
    </source>
</evidence>
<dbReference type="GO" id="GO:0005524">
    <property type="term" value="F:ATP binding"/>
    <property type="evidence" value="ECO:0007669"/>
    <property type="project" value="UniProtKB-KW"/>
</dbReference>
<feature type="domain" description="Histidine kinase" evidence="10">
    <location>
        <begin position="37"/>
        <end position="230"/>
    </location>
</feature>
<evidence type="ECO:0000256" key="1">
    <source>
        <dbReference type="ARBA" id="ARBA00000085"/>
    </source>
</evidence>
<evidence type="ECO:0000256" key="3">
    <source>
        <dbReference type="ARBA" id="ARBA00022553"/>
    </source>
</evidence>
<evidence type="ECO:0000256" key="6">
    <source>
        <dbReference type="ARBA" id="ARBA00022777"/>
    </source>
</evidence>
<dbReference type="STRING" id="1079859.SAMN04515674_10844"/>
<dbReference type="PANTHER" id="PTHR24421">
    <property type="entry name" value="NITRATE/NITRITE SENSOR PROTEIN NARX-RELATED"/>
    <property type="match status" value="1"/>
</dbReference>
<protein>
    <recommendedName>
        <fullName evidence="2">histidine kinase</fullName>
        <ecNumber evidence="2">2.7.13.3</ecNumber>
    </recommendedName>
</protein>
<dbReference type="InterPro" id="IPR003594">
    <property type="entry name" value="HATPase_dom"/>
</dbReference>
<keyword evidence="4" id="KW-0808">Transferase</keyword>
<dbReference type="CDD" id="cd16917">
    <property type="entry name" value="HATPase_UhpB-NarQ-NarX-like"/>
    <property type="match status" value="1"/>
</dbReference>
<gene>
    <name evidence="11" type="ORF">SAMN04515674_10844</name>
</gene>